<evidence type="ECO:0000256" key="13">
    <source>
        <dbReference type="SAM" id="Coils"/>
    </source>
</evidence>
<dbReference type="GO" id="GO:0000155">
    <property type="term" value="F:phosphorelay sensor kinase activity"/>
    <property type="evidence" value="ECO:0007669"/>
    <property type="project" value="InterPro"/>
</dbReference>
<feature type="domain" description="Response regulatory" evidence="16">
    <location>
        <begin position="825"/>
        <end position="939"/>
    </location>
</feature>
<dbReference type="Gene3D" id="3.30.565.10">
    <property type="entry name" value="Histidine kinase-like ATPase, C-terminal domain"/>
    <property type="match status" value="1"/>
</dbReference>
<evidence type="ECO:0000256" key="9">
    <source>
        <dbReference type="ARBA" id="ARBA00022840"/>
    </source>
</evidence>
<keyword evidence="9" id="KW-0067">ATP-binding</keyword>
<dbReference type="CDD" id="cd00082">
    <property type="entry name" value="HisKA"/>
    <property type="match status" value="1"/>
</dbReference>
<evidence type="ECO:0000256" key="7">
    <source>
        <dbReference type="ARBA" id="ARBA00022741"/>
    </source>
</evidence>
<dbReference type="InterPro" id="IPR003661">
    <property type="entry name" value="HisK_dim/P_dom"/>
</dbReference>
<accession>A0A942YHY2</accession>
<dbReference type="SMART" id="SM00448">
    <property type="entry name" value="REC"/>
    <property type="match status" value="1"/>
</dbReference>
<dbReference type="GO" id="GO:0005524">
    <property type="term" value="F:ATP binding"/>
    <property type="evidence" value="ECO:0007669"/>
    <property type="project" value="UniProtKB-KW"/>
</dbReference>
<dbReference type="CDD" id="cd17574">
    <property type="entry name" value="REC_OmpR"/>
    <property type="match status" value="1"/>
</dbReference>
<dbReference type="InterPro" id="IPR035965">
    <property type="entry name" value="PAS-like_dom_sf"/>
</dbReference>
<evidence type="ECO:0000259" key="16">
    <source>
        <dbReference type="PROSITE" id="PS50110"/>
    </source>
</evidence>
<dbReference type="InterPro" id="IPR003594">
    <property type="entry name" value="HATPase_dom"/>
</dbReference>
<dbReference type="PROSITE" id="PS50110">
    <property type="entry name" value="RESPONSE_REGULATORY"/>
    <property type="match status" value="1"/>
</dbReference>
<evidence type="ECO:0000256" key="2">
    <source>
        <dbReference type="ARBA" id="ARBA00004651"/>
    </source>
</evidence>
<dbReference type="CDD" id="cd16922">
    <property type="entry name" value="HATPase_EvgS-ArcB-TorS-like"/>
    <property type="match status" value="1"/>
</dbReference>
<keyword evidence="14" id="KW-0812">Transmembrane</keyword>
<name>A0A942YHY2_9BACI</name>
<protein>
    <recommendedName>
        <fullName evidence="3">histidine kinase</fullName>
        <ecNumber evidence="3">2.7.13.3</ecNumber>
    </recommendedName>
</protein>
<dbReference type="Gene3D" id="6.10.340.10">
    <property type="match status" value="1"/>
</dbReference>
<keyword evidence="5 12" id="KW-0597">Phosphoprotein</keyword>
<keyword evidence="10" id="KW-0902">Two-component regulatory system</keyword>
<dbReference type="SMART" id="SM00388">
    <property type="entry name" value="HisKA"/>
    <property type="match status" value="1"/>
</dbReference>
<comment type="catalytic activity">
    <reaction evidence="1">
        <text>ATP + protein L-histidine = ADP + protein N-phospho-L-histidine.</text>
        <dbReference type="EC" id="2.7.13.3"/>
    </reaction>
</comment>
<reference evidence="18 19" key="1">
    <citation type="submission" date="2021-05" db="EMBL/GenBank/DDBJ databases">
        <title>Novel Bacillus species.</title>
        <authorList>
            <person name="Liu G."/>
        </authorList>
    </citation>
    <scope>NUCLEOTIDE SEQUENCE [LARGE SCALE GENOMIC DNA]</scope>
    <source>
        <strain evidence="19">FJAT-49780</strain>
    </source>
</reference>
<dbReference type="InterPro" id="IPR001789">
    <property type="entry name" value="Sig_transdc_resp-reg_receiver"/>
</dbReference>
<gene>
    <name evidence="18" type="ORF">KHA97_22235</name>
</gene>
<dbReference type="Pfam" id="PF00672">
    <property type="entry name" value="HAMP"/>
    <property type="match status" value="1"/>
</dbReference>
<organism evidence="18 19">
    <name type="scientific">Lederbergia citri</name>
    <dbReference type="NCBI Taxonomy" id="2833580"/>
    <lineage>
        <taxon>Bacteria</taxon>
        <taxon>Bacillati</taxon>
        <taxon>Bacillota</taxon>
        <taxon>Bacilli</taxon>
        <taxon>Bacillales</taxon>
        <taxon>Bacillaceae</taxon>
        <taxon>Lederbergia</taxon>
    </lineage>
</organism>
<feature type="domain" description="HAMP" evidence="17">
    <location>
        <begin position="211"/>
        <end position="264"/>
    </location>
</feature>
<evidence type="ECO:0000256" key="4">
    <source>
        <dbReference type="ARBA" id="ARBA00022475"/>
    </source>
</evidence>
<evidence type="ECO:0000256" key="10">
    <source>
        <dbReference type="ARBA" id="ARBA00023012"/>
    </source>
</evidence>
<sequence>MKIVNSMKKSLSNKVLFLFGMCSLFFIVGTGSLFYIQHQAQVEYVEKRENIQGKLKIINDIYEPFHSQVLVMSNSVAIRVPITLHEAIDQEKSLRQELNEFSKLIKTKEESSIHQNIDDFINYYFTEVIPTVLNDYEQHHDPSVNLSNNDVHLRVNEFLESMNSTINKLNYQLTNNAAKFAEEQSNLQNSLILFLILFLIVLLITLWRMFKSVGKPLAEFTHSANEIAAGRETVINVDSNRKDELGTLSIAFQKMLESIHYKEQDLVAHNEELIAQQDELEAQQQELRATLEILTEKEQKLVQRNELIKGISSSLNKEEVLQSIVNSMCKITCSDKGIIAYLHEEVFASYGISDSGVKQFISNLNSDLILRLTNEKKAYTVKREQHLMEKGYHETLQYSYDIYLPVISSSEIKAILVFTRYGVPFTEKEINEYEILAIQIAIYLEKISLFEQSEEDRRLSQDILNTVQEGIQLIDKDRKIILVNQQLGSIFEKIAIDEMLGLSWDRWSRFMADQIEEVEFIELMENLINSAYLSSAEEHSFVYRKNNGKQVIRVYCKTFKKDCNEDFGSLLVHRDITKEYEIAKTKSEIVSTVSHELRTPLASVLGFTELLLNKELKPERKTKYLQTIYNEAKRLTALINDFLDIQRMESGKQTYEKKFIDITSILQNVIELQKVNTSSHKIQFSVELEETIILGDRMKIEQVFTNLLNNAIKYSPKGGNIFIRVYGSEDMISIDVKDEGLGIPEDAIPHLFQQFYRVDNSDRRRIGGTGLGLAIVQEIVKAHGGVITVSSEYGKSSTFTTHFPHVMMKVNKQNDYGAASMLRYKIMVVEDDLSLAELLSHELQDSGLNVIYHNNGIKALEKMKIEPPDAVVLDIMLDDGMDGWTIMKEMKASEELKDIPIFVSTAVDDKEQGFSLGAQDYLIKPYQPSQLSKLIMHTLLSNERNGQILLPHQDN</sequence>
<evidence type="ECO:0000256" key="12">
    <source>
        <dbReference type="PROSITE-ProRule" id="PRU00169"/>
    </source>
</evidence>
<dbReference type="InterPro" id="IPR036097">
    <property type="entry name" value="HisK_dim/P_sf"/>
</dbReference>
<dbReference type="GO" id="GO:0005886">
    <property type="term" value="C:plasma membrane"/>
    <property type="evidence" value="ECO:0007669"/>
    <property type="project" value="UniProtKB-SubCell"/>
</dbReference>
<feature type="coiled-coil region" evidence="13">
    <location>
        <begin position="84"/>
        <end position="111"/>
    </location>
</feature>
<dbReference type="Proteomes" id="UP000681414">
    <property type="component" value="Unassembled WGS sequence"/>
</dbReference>
<dbReference type="InterPro" id="IPR029016">
    <property type="entry name" value="GAF-like_dom_sf"/>
</dbReference>
<dbReference type="InterPro" id="IPR004358">
    <property type="entry name" value="Sig_transdc_His_kin-like_C"/>
</dbReference>
<comment type="subcellular location">
    <subcellularLocation>
        <location evidence="2">Cell membrane</location>
        <topology evidence="2">Multi-pass membrane protein</topology>
    </subcellularLocation>
</comment>
<dbReference type="Pfam" id="PF00072">
    <property type="entry name" value="Response_reg"/>
    <property type="match status" value="1"/>
</dbReference>
<dbReference type="PRINTS" id="PR00344">
    <property type="entry name" value="BCTRLSENSOR"/>
</dbReference>
<dbReference type="CDD" id="cd06225">
    <property type="entry name" value="HAMP"/>
    <property type="match status" value="1"/>
</dbReference>
<feature type="coiled-coil region" evidence="13">
    <location>
        <begin position="263"/>
        <end position="304"/>
    </location>
</feature>
<dbReference type="SUPFAM" id="SSF158472">
    <property type="entry name" value="HAMP domain-like"/>
    <property type="match status" value="1"/>
</dbReference>
<dbReference type="InterPro" id="IPR003660">
    <property type="entry name" value="HAMP_dom"/>
</dbReference>
<dbReference type="Gene3D" id="1.10.287.130">
    <property type="match status" value="1"/>
</dbReference>
<dbReference type="SUPFAM" id="SSF47384">
    <property type="entry name" value="Homodimeric domain of signal transducing histidine kinase"/>
    <property type="match status" value="1"/>
</dbReference>
<keyword evidence="7" id="KW-0547">Nucleotide-binding</keyword>
<dbReference type="InterPro" id="IPR011006">
    <property type="entry name" value="CheY-like_superfamily"/>
</dbReference>
<dbReference type="EC" id="2.7.13.3" evidence="3"/>
<dbReference type="Gene3D" id="3.40.50.2300">
    <property type="match status" value="1"/>
</dbReference>
<dbReference type="Pfam" id="PF00512">
    <property type="entry name" value="HisKA"/>
    <property type="match status" value="1"/>
</dbReference>
<comment type="caution">
    <text evidence="18">The sequence shown here is derived from an EMBL/GenBank/DDBJ whole genome shotgun (WGS) entry which is preliminary data.</text>
</comment>
<evidence type="ECO:0000256" key="14">
    <source>
        <dbReference type="SAM" id="Phobius"/>
    </source>
</evidence>
<evidence type="ECO:0000256" key="6">
    <source>
        <dbReference type="ARBA" id="ARBA00022679"/>
    </source>
</evidence>
<keyword evidence="4" id="KW-1003">Cell membrane</keyword>
<feature type="modified residue" description="4-aspartylphosphate" evidence="12">
    <location>
        <position position="874"/>
    </location>
</feature>
<dbReference type="PROSITE" id="PS50885">
    <property type="entry name" value="HAMP"/>
    <property type="match status" value="1"/>
</dbReference>
<evidence type="ECO:0000256" key="11">
    <source>
        <dbReference type="ARBA" id="ARBA00023136"/>
    </source>
</evidence>
<keyword evidence="11 14" id="KW-0472">Membrane</keyword>
<dbReference type="Gene3D" id="3.30.450.20">
    <property type="entry name" value="PAS domain"/>
    <property type="match status" value="1"/>
</dbReference>
<evidence type="ECO:0000313" key="19">
    <source>
        <dbReference type="Proteomes" id="UP000681414"/>
    </source>
</evidence>
<dbReference type="AlphaFoldDB" id="A0A942YHY2"/>
<dbReference type="SUPFAM" id="SSF55874">
    <property type="entry name" value="ATPase domain of HSP90 chaperone/DNA topoisomerase II/histidine kinase"/>
    <property type="match status" value="1"/>
</dbReference>
<dbReference type="PANTHER" id="PTHR43547:SF2">
    <property type="entry name" value="HYBRID SIGNAL TRANSDUCTION HISTIDINE KINASE C"/>
    <property type="match status" value="1"/>
</dbReference>
<feature type="domain" description="Histidine kinase" evidence="15">
    <location>
        <begin position="592"/>
        <end position="807"/>
    </location>
</feature>
<keyword evidence="6" id="KW-0808">Transferase</keyword>
<dbReference type="Gene3D" id="3.30.450.40">
    <property type="match status" value="1"/>
</dbReference>
<feature type="transmembrane region" description="Helical" evidence="14">
    <location>
        <begin position="191"/>
        <end position="210"/>
    </location>
</feature>
<dbReference type="EMBL" id="JAGYPG010000005">
    <property type="protein sequence ID" value="MBS4197763.1"/>
    <property type="molecule type" value="Genomic_DNA"/>
</dbReference>
<keyword evidence="14" id="KW-1133">Transmembrane helix</keyword>
<evidence type="ECO:0000256" key="5">
    <source>
        <dbReference type="ARBA" id="ARBA00022553"/>
    </source>
</evidence>
<evidence type="ECO:0000256" key="3">
    <source>
        <dbReference type="ARBA" id="ARBA00012438"/>
    </source>
</evidence>
<evidence type="ECO:0000256" key="1">
    <source>
        <dbReference type="ARBA" id="ARBA00000085"/>
    </source>
</evidence>
<dbReference type="SMART" id="SM00387">
    <property type="entry name" value="HATPase_c"/>
    <property type="match status" value="1"/>
</dbReference>
<keyword evidence="13" id="KW-0175">Coiled coil</keyword>
<proteinExistence type="predicted"/>
<keyword evidence="8" id="KW-0418">Kinase</keyword>
<evidence type="ECO:0000259" key="17">
    <source>
        <dbReference type="PROSITE" id="PS50885"/>
    </source>
</evidence>
<dbReference type="FunFam" id="3.30.565.10:FF:000006">
    <property type="entry name" value="Sensor histidine kinase WalK"/>
    <property type="match status" value="1"/>
</dbReference>
<dbReference type="PANTHER" id="PTHR43547">
    <property type="entry name" value="TWO-COMPONENT HISTIDINE KINASE"/>
    <property type="match status" value="1"/>
</dbReference>
<dbReference type="Pfam" id="PF02518">
    <property type="entry name" value="HATPase_c"/>
    <property type="match status" value="1"/>
</dbReference>
<dbReference type="SMART" id="SM00304">
    <property type="entry name" value="HAMP"/>
    <property type="match status" value="1"/>
</dbReference>
<keyword evidence="19" id="KW-1185">Reference proteome</keyword>
<evidence type="ECO:0000256" key="8">
    <source>
        <dbReference type="ARBA" id="ARBA00022777"/>
    </source>
</evidence>
<dbReference type="FunFam" id="1.10.287.130:FF:000001">
    <property type="entry name" value="Two-component sensor histidine kinase"/>
    <property type="match status" value="1"/>
</dbReference>
<dbReference type="SUPFAM" id="SSF55781">
    <property type="entry name" value="GAF domain-like"/>
    <property type="match status" value="1"/>
</dbReference>
<evidence type="ECO:0000313" key="18">
    <source>
        <dbReference type="EMBL" id="MBS4197763.1"/>
    </source>
</evidence>
<feature type="transmembrane region" description="Helical" evidence="14">
    <location>
        <begin position="15"/>
        <end position="36"/>
    </location>
</feature>
<dbReference type="InterPro" id="IPR005467">
    <property type="entry name" value="His_kinase_dom"/>
</dbReference>
<dbReference type="InterPro" id="IPR036890">
    <property type="entry name" value="HATPase_C_sf"/>
</dbReference>
<dbReference type="RefSeq" id="WP_213126996.1">
    <property type="nucleotide sequence ID" value="NZ_JAGYPG010000005.1"/>
</dbReference>
<dbReference type="SUPFAM" id="SSF55785">
    <property type="entry name" value="PYP-like sensor domain (PAS domain)"/>
    <property type="match status" value="1"/>
</dbReference>
<evidence type="ECO:0000259" key="15">
    <source>
        <dbReference type="PROSITE" id="PS50109"/>
    </source>
</evidence>
<dbReference type="SUPFAM" id="SSF52172">
    <property type="entry name" value="CheY-like"/>
    <property type="match status" value="1"/>
</dbReference>
<dbReference type="PROSITE" id="PS50109">
    <property type="entry name" value="HIS_KIN"/>
    <property type="match status" value="1"/>
</dbReference>